<dbReference type="RefSeq" id="WP_141996626.1">
    <property type="nucleotide sequence ID" value="NZ_VFML01000001.1"/>
</dbReference>
<dbReference type="GO" id="GO:0009239">
    <property type="term" value="P:enterobactin biosynthetic process"/>
    <property type="evidence" value="ECO:0007669"/>
    <property type="project" value="TreeGrafter"/>
</dbReference>
<accession>A0A542DFL2</accession>
<dbReference type="SUPFAM" id="SSF56801">
    <property type="entry name" value="Acetyl-CoA synthetase-like"/>
    <property type="match status" value="1"/>
</dbReference>
<reference evidence="3 4" key="1">
    <citation type="submission" date="2019-06" db="EMBL/GenBank/DDBJ databases">
        <title>Sequencing the genomes of 1000 actinobacteria strains.</title>
        <authorList>
            <person name="Klenk H.-P."/>
        </authorList>
    </citation>
    <scope>NUCLEOTIDE SEQUENCE [LARGE SCALE GENOMIC DNA]</scope>
    <source>
        <strain evidence="3 4">DSM 45679</strain>
    </source>
</reference>
<dbReference type="PANTHER" id="PTHR45527:SF1">
    <property type="entry name" value="FATTY ACID SYNTHASE"/>
    <property type="match status" value="1"/>
</dbReference>
<keyword evidence="4" id="KW-1185">Reference proteome</keyword>
<dbReference type="Gene3D" id="3.30.559.30">
    <property type="entry name" value="Nonribosomal peptide synthetase, condensation domain"/>
    <property type="match status" value="1"/>
</dbReference>
<comment type="caution">
    <text evidence="3">The sequence shown here is derived from an EMBL/GenBank/DDBJ whole genome shotgun (WGS) entry which is preliminary data.</text>
</comment>
<dbReference type="GO" id="GO:0008610">
    <property type="term" value="P:lipid biosynthetic process"/>
    <property type="evidence" value="ECO:0007669"/>
    <property type="project" value="UniProtKB-ARBA"/>
</dbReference>
<dbReference type="AlphaFoldDB" id="A0A542DFL2"/>
<evidence type="ECO:0000313" key="3">
    <source>
        <dbReference type="EMBL" id="TQJ01811.1"/>
    </source>
</evidence>
<protein>
    <submittedName>
        <fullName evidence="3">Non-ribosomal peptide synthetase component F</fullName>
    </submittedName>
</protein>
<dbReference type="GO" id="GO:0005829">
    <property type="term" value="C:cytosol"/>
    <property type="evidence" value="ECO:0007669"/>
    <property type="project" value="TreeGrafter"/>
</dbReference>
<dbReference type="InterPro" id="IPR042099">
    <property type="entry name" value="ANL_N_sf"/>
</dbReference>
<dbReference type="EMBL" id="VFML01000001">
    <property type="protein sequence ID" value="TQJ01811.1"/>
    <property type="molecule type" value="Genomic_DNA"/>
</dbReference>
<dbReference type="GO" id="GO:0043041">
    <property type="term" value="P:amino acid activation for nonribosomal peptide biosynthetic process"/>
    <property type="evidence" value="ECO:0007669"/>
    <property type="project" value="TreeGrafter"/>
</dbReference>
<dbReference type="Gene3D" id="3.30.559.10">
    <property type="entry name" value="Chloramphenicol acetyltransferase-like domain"/>
    <property type="match status" value="1"/>
</dbReference>
<dbReference type="InterPro" id="IPR001242">
    <property type="entry name" value="Condensation_dom"/>
</dbReference>
<dbReference type="Proteomes" id="UP000320876">
    <property type="component" value="Unassembled WGS sequence"/>
</dbReference>
<dbReference type="InterPro" id="IPR023213">
    <property type="entry name" value="CAT-like_dom_sf"/>
</dbReference>
<dbReference type="GO" id="GO:0031177">
    <property type="term" value="F:phosphopantetheine binding"/>
    <property type="evidence" value="ECO:0007669"/>
    <property type="project" value="TreeGrafter"/>
</dbReference>
<name>A0A542DFL2_AMYCI</name>
<evidence type="ECO:0000259" key="2">
    <source>
        <dbReference type="Pfam" id="PF00668"/>
    </source>
</evidence>
<dbReference type="GO" id="GO:0047527">
    <property type="term" value="F:2,3-dihydroxybenzoate-serine ligase activity"/>
    <property type="evidence" value="ECO:0007669"/>
    <property type="project" value="TreeGrafter"/>
</dbReference>
<gene>
    <name evidence="3" type="ORF">FB471_1527</name>
</gene>
<feature type="compositionally biased region" description="Basic and acidic residues" evidence="1">
    <location>
        <begin position="817"/>
        <end position="832"/>
    </location>
</feature>
<dbReference type="GO" id="GO:0009366">
    <property type="term" value="C:enterobactin synthetase complex"/>
    <property type="evidence" value="ECO:0007669"/>
    <property type="project" value="TreeGrafter"/>
</dbReference>
<sequence length="832" mass="88115">MTAAQGQAFPASFAQQGMWLSSRLVPDTPLYLLGVDYRLPYRVTAEQLAAAVAEIARRHETLRTALRLREDTLMQVVYPPAPPSLPVEDLTELPPPERAKRVARLLAAEAGTPLELDRPPLWRGRLVRCATAEWHLIFVAHHAVLDATSIFNLRRELHELCRAAAEGTRPRLPDLPIQYADFSAWQRDQVSAPASAEHLRFWRARLAGLPDSHSVPTDHPRPPHATHVGAQVRFTVPAGLAAAVRAYGRSHGASPFMVLLAAFQAVLARLSGEPDTVVGTPVAGRELPELDPLIGMFVNTLVLRTDLSGDPSFAEIVRRARETALSAWEHQQTPFDLLVESLAPHRNPGRHPLFQLGFNFLPERGYAGSGNEVSSMGMDGEDAQATVSRFDLHLDLFEQDGGLVGVLEYATDLFDAGSVRAFTGRYTRLLAAGVAEPDTPLSRLPLLAEAERRRLVEAADPGGAVPAEPVWPRFAAVAEARAAEPAVCHGSGSPVSYAALARAATALGDRLIAGTTGPVALLPGADAAQLATGVLGALYAGRPFLLLDAGQPAARLGFLLRSTGIGALVAAADQPVPPAELPVLGFDPAADPPTGAPARQPREAAAWLCGLPSRAGLPKQAVVSGLGLAASVEALHELLRPEPGDGIGLVPGHPAALSVPLVLAGLLAGGTLRQVRAGTSARVDHLAVTESTVDLLGPVRPERTLLLDGEPGVPPPGCPPDVRLVRRFGFAECAGAGLLAREEPGVFTPGPRLGACVLDTRMELVAEGVLGELCLTGPTVALGYLGRPGPSAERFPPDPNARRPGTRLLRTGLAARWRPDGTLETRARKAAR</sequence>
<dbReference type="Pfam" id="PF00668">
    <property type="entry name" value="Condensation"/>
    <property type="match status" value="1"/>
</dbReference>
<dbReference type="CDD" id="cd19531">
    <property type="entry name" value="LCL_NRPS-like"/>
    <property type="match status" value="1"/>
</dbReference>
<feature type="compositionally biased region" description="Low complexity" evidence="1">
    <location>
        <begin position="802"/>
        <end position="813"/>
    </location>
</feature>
<evidence type="ECO:0000256" key="1">
    <source>
        <dbReference type="SAM" id="MobiDB-lite"/>
    </source>
</evidence>
<proteinExistence type="predicted"/>
<dbReference type="SUPFAM" id="SSF52777">
    <property type="entry name" value="CoA-dependent acyltransferases"/>
    <property type="match status" value="2"/>
</dbReference>
<feature type="region of interest" description="Disordered" evidence="1">
    <location>
        <begin position="788"/>
        <end position="832"/>
    </location>
</feature>
<feature type="domain" description="Condensation" evidence="2">
    <location>
        <begin position="8"/>
        <end position="455"/>
    </location>
</feature>
<dbReference type="OrthoDB" id="2472181at2"/>
<organism evidence="3 4">
    <name type="scientific">Amycolatopsis cihanbeyliensis</name>
    <dbReference type="NCBI Taxonomy" id="1128664"/>
    <lineage>
        <taxon>Bacteria</taxon>
        <taxon>Bacillati</taxon>
        <taxon>Actinomycetota</taxon>
        <taxon>Actinomycetes</taxon>
        <taxon>Pseudonocardiales</taxon>
        <taxon>Pseudonocardiaceae</taxon>
        <taxon>Amycolatopsis</taxon>
    </lineage>
</organism>
<dbReference type="PANTHER" id="PTHR45527">
    <property type="entry name" value="NONRIBOSOMAL PEPTIDE SYNTHETASE"/>
    <property type="match status" value="1"/>
</dbReference>
<evidence type="ECO:0000313" key="4">
    <source>
        <dbReference type="Proteomes" id="UP000320876"/>
    </source>
</evidence>
<dbReference type="Gene3D" id="3.40.50.12780">
    <property type="entry name" value="N-terminal domain of ligase-like"/>
    <property type="match status" value="1"/>
</dbReference>